<reference evidence="2 3" key="1">
    <citation type="journal article" date="2021" name="Int. J. Syst. Evol. Microbiol.">
        <title>Steroidobacter gossypii sp. nov., isolated from soil of cotton cropping field.</title>
        <authorList>
            <person name="Huang R."/>
            <person name="Yang S."/>
            <person name="Zhen C."/>
            <person name="Liu W."/>
        </authorList>
    </citation>
    <scope>NUCLEOTIDE SEQUENCE [LARGE SCALE GENOMIC DNA]</scope>
    <source>
        <strain evidence="2 3">S1-65</strain>
    </source>
</reference>
<dbReference type="PROSITE" id="PS50215">
    <property type="entry name" value="ADAM_MEPRO"/>
    <property type="match status" value="1"/>
</dbReference>
<dbReference type="SUPFAM" id="SSF55486">
    <property type="entry name" value="Metalloproteases ('zincins'), catalytic domain"/>
    <property type="match status" value="1"/>
</dbReference>
<proteinExistence type="predicted"/>
<dbReference type="Gene3D" id="2.60.40.10">
    <property type="entry name" value="Immunoglobulins"/>
    <property type="match status" value="2"/>
</dbReference>
<organism evidence="2 3">
    <name type="scientific">Steroidobacter gossypii</name>
    <dbReference type="NCBI Taxonomy" id="2805490"/>
    <lineage>
        <taxon>Bacteria</taxon>
        <taxon>Pseudomonadati</taxon>
        <taxon>Pseudomonadota</taxon>
        <taxon>Gammaproteobacteria</taxon>
        <taxon>Steroidobacterales</taxon>
        <taxon>Steroidobacteraceae</taxon>
        <taxon>Steroidobacter</taxon>
    </lineage>
</organism>
<dbReference type="InterPro" id="IPR001590">
    <property type="entry name" value="Peptidase_M12B"/>
</dbReference>
<dbReference type="InterPro" id="IPR024079">
    <property type="entry name" value="MetalloPept_cat_dom_sf"/>
</dbReference>
<keyword evidence="3" id="KW-1185">Reference proteome</keyword>
<evidence type="ECO:0000313" key="2">
    <source>
        <dbReference type="EMBL" id="MBM0104491.1"/>
    </source>
</evidence>
<name>A0ABS1WU37_9GAMM</name>
<dbReference type="EMBL" id="JAEVLS010000001">
    <property type="protein sequence ID" value="MBM0104491.1"/>
    <property type="molecule type" value="Genomic_DNA"/>
</dbReference>
<dbReference type="Pfam" id="PF13688">
    <property type="entry name" value="Reprolysin_5"/>
    <property type="match status" value="1"/>
</dbReference>
<evidence type="ECO:0000259" key="1">
    <source>
        <dbReference type="PROSITE" id="PS50215"/>
    </source>
</evidence>
<comment type="caution">
    <text evidence="2">The sequence shown here is derived from an EMBL/GenBank/DDBJ whole genome shotgun (WGS) entry which is preliminary data.</text>
</comment>
<dbReference type="PANTHER" id="PTHR11905:SF159">
    <property type="entry name" value="ADAM METALLOPROTEASE"/>
    <property type="match status" value="1"/>
</dbReference>
<dbReference type="Pfam" id="PF01345">
    <property type="entry name" value="DUF11"/>
    <property type="match status" value="2"/>
</dbReference>
<evidence type="ECO:0000313" key="3">
    <source>
        <dbReference type="Proteomes" id="UP000661077"/>
    </source>
</evidence>
<gene>
    <name evidence="2" type="ORF">JM946_07020</name>
</gene>
<protein>
    <recommendedName>
        <fullName evidence="1">Peptidase M12B domain-containing protein</fullName>
    </recommendedName>
</protein>
<dbReference type="PANTHER" id="PTHR11905">
    <property type="entry name" value="ADAM A DISINTEGRIN AND METALLOPROTEASE DOMAIN"/>
    <property type="match status" value="1"/>
</dbReference>
<dbReference type="Gene3D" id="3.40.390.10">
    <property type="entry name" value="Collagenase (Catalytic Domain)"/>
    <property type="match status" value="1"/>
</dbReference>
<accession>A0ABS1WU37</accession>
<dbReference type="RefSeq" id="WP_203166433.1">
    <property type="nucleotide sequence ID" value="NZ_JAEVLS010000001.1"/>
</dbReference>
<dbReference type="InterPro" id="IPR001434">
    <property type="entry name" value="OmcB-like_DUF11"/>
</dbReference>
<sequence length="689" mass="70925">MIGGDRRDSATKFGQPWHWLAAFALGTVTGVALGAEQDDTRILYFEPLRLATPTGQVQRKSSQTHALQFDAYGRRFDLTLEPNERLSPLLTDQPNIELYRGHINGETQSWVRLSITQGQLAGMIWDGAELYVIEPAAELRASLPVNAKVAADTTAIFRLKDVEMAPGSASCGVDTTAIAGNGSDAYRSMVSELKGAPAIMQAAGATRRIELSVLADNLLRNQFTSESQTREQILQRLNNVDGIYSSQLGVQISVPSIDIGDSLSATTAPSSLLSELADLRRRSPNLNARGLTHLFTGRNLDGSTVGIAYISSVCDRQYGAGLTEASGRNAWMESLIAAHEIGHNFGAPHDGDVDGACASTPTGVFLMSSSINGNDRFSSCSLSIMQPKANNASCITALANADITVDSSLGSARRPLGRNFDWALTVRNAGGLATTDARAEITLPSELTIVEAFVSGGTCTSGGGRVNCELGNIAGGNSTAVQLSLRGALVGSYPIAVDVSAANEGNLANNHGEGTIQIETEVDLGVSLQAPSSVAANEPFSASFSARNESERSAGSVTLTMALPSGVSASSATLAGGSCSVASGTVTCSLPSLASGASAAGTVSLTAGAIGSVGLQAHVSSSHLDPDTANDRASTTVNVTAAAVTNSSSGSSGGGGGGSLGTGLLALLLGTLGLKSLQQRRRHTRPADA</sequence>
<dbReference type="InterPro" id="IPR013783">
    <property type="entry name" value="Ig-like_fold"/>
</dbReference>
<feature type="domain" description="Peptidase M12B" evidence="1">
    <location>
        <begin position="207"/>
        <end position="386"/>
    </location>
</feature>
<dbReference type="Proteomes" id="UP000661077">
    <property type="component" value="Unassembled WGS sequence"/>
</dbReference>